<sequence>MQNNNTIGTPLWMRSPMHEYYVVQNGAKYIAIDQHSGGYPYDTNFSSAERYSTLELAVQSMKRNSGTAVVHCKIYGEVVQQCEIDHQLRLSAIAKLTPEEIRALGLG</sequence>
<proteinExistence type="predicted"/>
<evidence type="ECO:0000313" key="2">
    <source>
        <dbReference type="Proteomes" id="UP000223891"/>
    </source>
</evidence>
<keyword evidence="2" id="KW-1185">Reference proteome</keyword>
<accession>A0A1L2CVM2</accession>
<gene>
    <name evidence="1" type="ORF">CBB_508</name>
</gene>
<dbReference type="EMBL" id="KU574722">
    <property type="protein sequence ID" value="AMM44071.1"/>
    <property type="molecule type" value="Genomic_DNA"/>
</dbReference>
<evidence type="ECO:0000313" key="1">
    <source>
        <dbReference type="EMBL" id="AMM44071.1"/>
    </source>
</evidence>
<organism evidence="1 2">
    <name type="scientific">Pectobacterium phage vB_PcaM_CBB</name>
    <dbReference type="NCBI Taxonomy" id="2772511"/>
    <lineage>
        <taxon>Viruses</taxon>
        <taxon>Duplodnaviria</taxon>
        <taxon>Heunggongvirae</taxon>
        <taxon>Uroviricota</taxon>
        <taxon>Caudoviricetes</taxon>
        <taxon>Mimasvirus</taxon>
        <taxon>Mimasvirus CBB</taxon>
    </lineage>
</organism>
<name>A0A1L2CVM2_9CAUD</name>
<protein>
    <submittedName>
        <fullName evidence="1">Uncharacterized protein</fullName>
    </submittedName>
</protein>
<dbReference type="Proteomes" id="UP000223891">
    <property type="component" value="Segment"/>
</dbReference>
<reference evidence="2" key="1">
    <citation type="submission" date="2016-01" db="EMBL/GenBank/DDBJ databases">
        <title>Isolation and Characterization of Enterobacteria phage CBB.</title>
        <authorList>
            <person name="Buttimer C.T.H."/>
            <person name="Hendrix H."/>
            <person name="Alexandre H."/>
            <person name="O'Mahony J."/>
            <person name="Lavigne R."/>
            <person name="Coffey A."/>
        </authorList>
    </citation>
    <scope>NUCLEOTIDE SEQUENCE [LARGE SCALE GENOMIC DNA]</scope>
</reference>